<evidence type="ECO:0000259" key="2">
    <source>
        <dbReference type="Pfam" id="PF15604"/>
    </source>
</evidence>
<feature type="domain" description="Novel toxin 15" evidence="2">
    <location>
        <begin position="145"/>
        <end position="290"/>
    </location>
</feature>
<name>A0ABW4LXE2_9HYPH</name>
<feature type="region of interest" description="Disordered" evidence="1">
    <location>
        <begin position="238"/>
        <end position="264"/>
    </location>
</feature>
<dbReference type="RefSeq" id="WP_377394703.1">
    <property type="nucleotide sequence ID" value="NZ_JBHUEQ010000001.1"/>
</dbReference>
<evidence type="ECO:0000313" key="3">
    <source>
        <dbReference type="EMBL" id="MFD1743838.1"/>
    </source>
</evidence>
<keyword evidence="4" id="KW-1185">Reference proteome</keyword>
<dbReference type="Proteomes" id="UP001597322">
    <property type="component" value="Unassembled WGS sequence"/>
</dbReference>
<organism evidence="3 4">
    <name type="scientific">Rhizobium helianthi</name>
    <dbReference type="NCBI Taxonomy" id="1132695"/>
    <lineage>
        <taxon>Bacteria</taxon>
        <taxon>Pseudomonadati</taxon>
        <taxon>Pseudomonadota</taxon>
        <taxon>Alphaproteobacteria</taxon>
        <taxon>Hyphomicrobiales</taxon>
        <taxon>Rhizobiaceae</taxon>
        <taxon>Rhizobium/Agrobacterium group</taxon>
        <taxon>Rhizobium</taxon>
    </lineage>
</organism>
<dbReference type="InterPro" id="IPR028949">
    <property type="entry name" value="Ntox15"/>
</dbReference>
<gene>
    <name evidence="3" type="ORF">ACFSE1_00015</name>
</gene>
<comment type="caution">
    <text evidence="3">The sequence shown here is derived from an EMBL/GenBank/DDBJ whole genome shotgun (WGS) entry which is preliminary data.</text>
</comment>
<protein>
    <submittedName>
        <fullName evidence="3">Polymorphic toxin type 15 domain-containing protein</fullName>
    </submittedName>
</protein>
<feature type="region of interest" description="Disordered" evidence="1">
    <location>
        <begin position="100"/>
        <end position="121"/>
    </location>
</feature>
<evidence type="ECO:0000256" key="1">
    <source>
        <dbReference type="SAM" id="MobiDB-lite"/>
    </source>
</evidence>
<dbReference type="EMBL" id="JBHUEQ010000001">
    <property type="protein sequence ID" value="MFD1743838.1"/>
    <property type="molecule type" value="Genomic_DNA"/>
</dbReference>
<reference evidence="4" key="1">
    <citation type="journal article" date="2019" name="Int. J. Syst. Evol. Microbiol.">
        <title>The Global Catalogue of Microorganisms (GCM) 10K type strain sequencing project: providing services to taxonomists for standard genome sequencing and annotation.</title>
        <authorList>
            <consortium name="The Broad Institute Genomics Platform"/>
            <consortium name="The Broad Institute Genome Sequencing Center for Infectious Disease"/>
            <person name="Wu L."/>
            <person name="Ma J."/>
        </authorList>
    </citation>
    <scope>NUCLEOTIDE SEQUENCE [LARGE SCALE GENOMIC DNA]</scope>
    <source>
        <strain evidence="4">CG52</strain>
    </source>
</reference>
<sequence length="290" mass="31307">MDDVVDFGRDVGHGIANTAEYAWNNPGQSAKNVATWTGDALKGLWTGVTNAYDKGGVAQAGGHLAATALGIANPLRKAKAAGEGLELASDVAKAEHRLKEAEEAGRNTRKAEKTAVEDSKDGSRVVREIPIKDVECFNKPSNVKTDELLRQLKEQEDALNNTTAETLLARRQAIRDAGGTSPLRDIAAQSNARIRYEAERFDALRSAGKTRSEARSMVNAELETLAATHRLDIIAGGDPSDISGMGDRSVNSSMGSQWKGRRSQSLEDYAKDLDKNGVGKEKMRVKLRMC</sequence>
<proteinExistence type="predicted"/>
<evidence type="ECO:0000313" key="4">
    <source>
        <dbReference type="Proteomes" id="UP001597322"/>
    </source>
</evidence>
<dbReference type="Pfam" id="PF15604">
    <property type="entry name" value="Ntox15"/>
    <property type="match status" value="1"/>
</dbReference>
<accession>A0ABW4LXE2</accession>